<name>A0A2I0UMM0_LIMLA</name>
<dbReference type="AlphaFoldDB" id="A0A2I0UMM0"/>
<evidence type="ECO:0000313" key="1">
    <source>
        <dbReference type="EMBL" id="PKU47278.1"/>
    </source>
</evidence>
<keyword evidence="2" id="KW-1185">Reference proteome</keyword>
<dbReference type="EMBL" id="KZ505682">
    <property type="protein sequence ID" value="PKU47278.1"/>
    <property type="molecule type" value="Genomic_DNA"/>
</dbReference>
<organism evidence="1 2">
    <name type="scientific">Limosa lapponica baueri</name>
    <dbReference type="NCBI Taxonomy" id="1758121"/>
    <lineage>
        <taxon>Eukaryota</taxon>
        <taxon>Metazoa</taxon>
        <taxon>Chordata</taxon>
        <taxon>Craniata</taxon>
        <taxon>Vertebrata</taxon>
        <taxon>Euteleostomi</taxon>
        <taxon>Archelosauria</taxon>
        <taxon>Archosauria</taxon>
        <taxon>Dinosauria</taxon>
        <taxon>Saurischia</taxon>
        <taxon>Theropoda</taxon>
        <taxon>Coelurosauria</taxon>
        <taxon>Aves</taxon>
        <taxon>Neognathae</taxon>
        <taxon>Neoaves</taxon>
        <taxon>Charadriiformes</taxon>
        <taxon>Scolopacidae</taxon>
        <taxon>Limosa</taxon>
    </lineage>
</organism>
<proteinExistence type="predicted"/>
<gene>
    <name evidence="1" type="ORF">llap_2377</name>
</gene>
<sequence>MNIWQPAKLGSLIYIISMSSQILKKPDSQYAKMMAVADSNLQVQDPTLALIEPHYVLICPALQPVEVMLDGSTALWSVSQSSQFGIISELTEDTLCPLIQVSDEYVDQDWAKY</sequence>
<dbReference type="OrthoDB" id="9400230at2759"/>
<reference evidence="2" key="2">
    <citation type="submission" date="2017-12" db="EMBL/GenBank/DDBJ databases">
        <title>Genome sequence of the Bar-tailed Godwit (Limosa lapponica baueri).</title>
        <authorList>
            <person name="Lima N.C.B."/>
            <person name="Parody-Merino A.M."/>
            <person name="Battley P.F."/>
            <person name="Fidler A.E."/>
            <person name="Prosdocimi F."/>
        </authorList>
    </citation>
    <scope>NUCLEOTIDE SEQUENCE [LARGE SCALE GENOMIC DNA]</scope>
</reference>
<protein>
    <submittedName>
        <fullName evidence="1">Uncharacterized protein</fullName>
    </submittedName>
</protein>
<dbReference type="Proteomes" id="UP000233556">
    <property type="component" value="Unassembled WGS sequence"/>
</dbReference>
<accession>A0A2I0UMM0</accession>
<evidence type="ECO:0000313" key="2">
    <source>
        <dbReference type="Proteomes" id="UP000233556"/>
    </source>
</evidence>
<reference evidence="2" key="1">
    <citation type="submission" date="2017-11" db="EMBL/GenBank/DDBJ databases">
        <authorList>
            <person name="Lima N.C."/>
            <person name="Parody-Merino A.M."/>
            <person name="Battley P.F."/>
            <person name="Fidler A.E."/>
            <person name="Prosdocimi F."/>
        </authorList>
    </citation>
    <scope>NUCLEOTIDE SEQUENCE [LARGE SCALE GENOMIC DNA]</scope>
</reference>